<dbReference type="EMBL" id="CP053564">
    <property type="protein sequence ID" value="QJY45844.1"/>
    <property type="molecule type" value="Genomic_DNA"/>
</dbReference>
<reference evidence="2 3" key="1">
    <citation type="submission" date="2020-05" db="EMBL/GenBank/DDBJ databases">
        <authorList>
            <person name="Mo P."/>
        </authorList>
    </citation>
    <scope>NUCLEOTIDE SEQUENCE [LARGE SCALE GENOMIC DNA]</scope>
    <source>
        <strain evidence="2 3">Gen01</strain>
    </source>
</reference>
<evidence type="ECO:0000313" key="3">
    <source>
        <dbReference type="Proteomes" id="UP000505377"/>
    </source>
</evidence>
<dbReference type="SUPFAM" id="SSF53807">
    <property type="entry name" value="Helical backbone' metal receptor"/>
    <property type="match status" value="1"/>
</dbReference>
<feature type="region of interest" description="Disordered" evidence="1">
    <location>
        <begin position="148"/>
        <end position="171"/>
    </location>
</feature>
<proteinExistence type="predicted"/>
<gene>
    <name evidence="2" type="ORF">HOP40_08540</name>
</gene>
<protein>
    <submittedName>
        <fullName evidence="2">ABC transporter substrate-binding protein</fullName>
    </submittedName>
</protein>
<evidence type="ECO:0000256" key="1">
    <source>
        <dbReference type="SAM" id="MobiDB-lite"/>
    </source>
</evidence>
<feature type="compositionally biased region" description="Pro residues" evidence="1">
    <location>
        <begin position="154"/>
        <end position="171"/>
    </location>
</feature>
<dbReference type="AlphaFoldDB" id="A0A6M6JD25"/>
<keyword evidence="3" id="KW-1185">Reference proteome</keyword>
<dbReference type="RefSeq" id="WP_172156393.1">
    <property type="nucleotide sequence ID" value="NZ_CP053564.1"/>
</dbReference>
<dbReference type="Proteomes" id="UP000505377">
    <property type="component" value="Chromosome"/>
</dbReference>
<name>A0A6M6JD25_9PSEU</name>
<dbReference type="Gene3D" id="3.40.50.1980">
    <property type="entry name" value="Nitrogenase molybdenum iron protein domain"/>
    <property type="match status" value="1"/>
</dbReference>
<accession>A0A6M6JD25</accession>
<sequence>MSSTPENPREQPVRTAALTAIIGAAGGRRAFVDATGTPVTLPPLVRRLVATDEVVGALLRELGAELVGCAGTLDGVETVGPDRAPDPRAVAALEPHVIVAGAVDRVHDLADERLVPYLRKVAPVIAVDTGHPAVARADLKALLGTGRAARSAPAPIPNRPPGPPQTRPRLW</sequence>
<dbReference type="KEGG" id="pbro:HOP40_08540"/>
<evidence type="ECO:0000313" key="2">
    <source>
        <dbReference type="EMBL" id="QJY45844.1"/>
    </source>
</evidence>
<organism evidence="2 3">
    <name type="scientific">Pseudonocardia broussonetiae</name>
    <dbReference type="NCBI Taxonomy" id="2736640"/>
    <lineage>
        <taxon>Bacteria</taxon>
        <taxon>Bacillati</taxon>
        <taxon>Actinomycetota</taxon>
        <taxon>Actinomycetes</taxon>
        <taxon>Pseudonocardiales</taxon>
        <taxon>Pseudonocardiaceae</taxon>
        <taxon>Pseudonocardia</taxon>
    </lineage>
</organism>